<feature type="region of interest" description="Disordered" evidence="1">
    <location>
        <begin position="1"/>
        <end position="29"/>
    </location>
</feature>
<accession>A0A8S5MQ77</accession>
<proteinExistence type="predicted"/>
<organism evidence="2">
    <name type="scientific">Siphoviridae sp. ctA4S13</name>
    <dbReference type="NCBI Taxonomy" id="2826179"/>
    <lineage>
        <taxon>Viruses</taxon>
        <taxon>Duplodnaviria</taxon>
        <taxon>Heunggongvirae</taxon>
        <taxon>Uroviricota</taxon>
        <taxon>Caudoviricetes</taxon>
    </lineage>
</organism>
<dbReference type="EMBL" id="BK014961">
    <property type="protein sequence ID" value="DAD84525.1"/>
    <property type="molecule type" value="Genomic_DNA"/>
</dbReference>
<protein>
    <submittedName>
        <fullName evidence="2">Uncharacterized protein</fullName>
    </submittedName>
</protein>
<sequence>MIKKSYSCWHEDSPNAHCSSSQRNEKSVR</sequence>
<name>A0A8S5MQ77_9CAUD</name>
<evidence type="ECO:0000313" key="2">
    <source>
        <dbReference type="EMBL" id="DAD84525.1"/>
    </source>
</evidence>
<reference evidence="2" key="1">
    <citation type="journal article" date="2021" name="Proc. Natl. Acad. Sci. U.S.A.">
        <title>A Catalog of Tens of Thousands of Viruses from Human Metagenomes Reveals Hidden Associations with Chronic Diseases.</title>
        <authorList>
            <person name="Tisza M.J."/>
            <person name="Buck C.B."/>
        </authorList>
    </citation>
    <scope>NUCLEOTIDE SEQUENCE</scope>
    <source>
        <strain evidence="2">CtA4S13</strain>
    </source>
</reference>
<evidence type="ECO:0000256" key="1">
    <source>
        <dbReference type="SAM" id="MobiDB-lite"/>
    </source>
</evidence>